<keyword evidence="5 6" id="KW-0472">Membrane</keyword>
<dbReference type="InterPro" id="IPR021940">
    <property type="entry name" value="CER1-like_C"/>
</dbReference>
<feature type="transmembrane region" description="Helical" evidence="6">
    <location>
        <begin position="325"/>
        <end position="345"/>
    </location>
</feature>
<protein>
    <recommendedName>
        <fullName evidence="11">Fatty acid hydroxylase domain-containing protein</fullName>
    </recommendedName>
</protein>
<dbReference type="GO" id="GO:0005506">
    <property type="term" value="F:iron ion binding"/>
    <property type="evidence" value="ECO:0007669"/>
    <property type="project" value="InterPro"/>
</dbReference>
<evidence type="ECO:0000256" key="1">
    <source>
        <dbReference type="ARBA" id="ARBA00004141"/>
    </source>
</evidence>
<evidence type="ECO:0000259" key="7">
    <source>
        <dbReference type="Pfam" id="PF04116"/>
    </source>
</evidence>
<keyword evidence="3 6" id="KW-0812">Transmembrane</keyword>
<dbReference type="EMBL" id="AUSU01007551">
    <property type="protein sequence ID" value="EPS60467.1"/>
    <property type="molecule type" value="Genomic_DNA"/>
</dbReference>
<comment type="similarity">
    <text evidence="2">Belongs to the sterol desaturase family.</text>
</comment>
<evidence type="ECO:0008006" key="11">
    <source>
        <dbReference type="Google" id="ProtNLM"/>
    </source>
</evidence>
<evidence type="ECO:0000256" key="2">
    <source>
        <dbReference type="ARBA" id="ARBA00009324"/>
    </source>
</evidence>
<keyword evidence="4 6" id="KW-1133">Transmembrane helix</keyword>
<evidence type="ECO:0000313" key="10">
    <source>
        <dbReference type="Proteomes" id="UP000015453"/>
    </source>
</evidence>
<proteinExistence type="inferred from homology"/>
<accession>S8DLM3</accession>
<dbReference type="GO" id="GO:0016020">
    <property type="term" value="C:membrane"/>
    <property type="evidence" value="ECO:0007669"/>
    <property type="project" value="UniProtKB-SubCell"/>
</dbReference>
<evidence type="ECO:0000256" key="6">
    <source>
        <dbReference type="SAM" id="Phobius"/>
    </source>
</evidence>
<comment type="caution">
    <text evidence="9">The sequence shown here is derived from an EMBL/GenBank/DDBJ whole genome shotgun (WGS) entry which is preliminary data.</text>
</comment>
<feature type="transmembrane region" description="Helical" evidence="6">
    <location>
        <begin position="182"/>
        <end position="210"/>
    </location>
</feature>
<dbReference type="Pfam" id="PF04116">
    <property type="entry name" value="FA_hydroxylase"/>
    <property type="match status" value="1"/>
</dbReference>
<evidence type="ECO:0000256" key="3">
    <source>
        <dbReference type="ARBA" id="ARBA00022692"/>
    </source>
</evidence>
<name>S8DLM3_9LAMI</name>
<feature type="domain" description="Very-long-chain aldehyde decarbonylase CER1-like C-terminal" evidence="8">
    <location>
        <begin position="460"/>
        <end position="622"/>
    </location>
</feature>
<dbReference type="InterPro" id="IPR050307">
    <property type="entry name" value="Sterol_Desaturase_Related"/>
</dbReference>
<reference evidence="9 10" key="1">
    <citation type="journal article" date="2013" name="BMC Genomics">
        <title>The miniature genome of a carnivorous plant Genlisea aurea contains a low number of genes and short non-coding sequences.</title>
        <authorList>
            <person name="Leushkin E.V."/>
            <person name="Sutormin R.A."/>
            <person name="Nabieva E.R."/>
            <person name="Penin A.A."/>
            <person name="Kondrashov A.S."/>
            <person name="Logacheva M.D."/>
        </authorList>
    </citation>
    <scope>NUCLEOTIDE SEQUENCE [LARGE SCALE GENOMIC DNA]</scope>
</reference>
<dbReference type="Pfam" id="PF12076">
    <property type="entry name" value="CER1-like_C"/>
    <property type="match status" value="1"/>
</dbReference>
<evidence type="ECO:0000256" key="5">
    <source>
        <dbReference type="ARBA" id="ARBA00023136"/>
    </source>
</evidence>
<evidence type="ECO:0000313" key="9">
    <source>
        <dbReference type="EMBL" id="EPS60467.1"/>
    </source>
</evidence>
<feature type="transmembrane region" description="Helical" evidence="6">
    <location>
        <begin position="121"/>
        <end position="145"/>
    </location>
</feature>
<feature type="non-terminal residue" evidence="9">
    <location>
        <position position="623"/>
    </location>
</feature>
<evidence type="ECO:0000256" key="4">
    <source>
        <dbReference type="ARBA" id="ARBA00022989"/>
    </source>
</evidence>
<dbReference type="GO" id="GO:0008610">
    <property type="term" value="P:lipid biosynthetic process"/>
    <property type="evidence" value="ECO:0007669"/>
    <property type="project" value="InterPro"/>
</dbReference>
<dbReference type="PANTHER" id="PTHR11863">
    <property type="entry name" value="STEROL DESATURASE"/>
    <property type="match status" value="1"/>
</dbReference>
<dbReference type="OrthoDB" id="408954at2759"/>
<keyword evidence="10" id="KW-1185">Reference proteome</keyword>
<organism evidence="9 10">
    <name type="scientific">Genlisea aurea</name>
    <dbReference type="NCBI Taxonomy" id="192259"/>
    <lineage>
        <taxon>Eukaryota</taxon>
        <taxon>Viridiplantae</taxon>
        <taxon>Streptophyta</taxon>
        <taxon>Embryophyta</taxon>
        <taxon>Tracheophyta</taxon>
        <taxon>Spermatophyta</taxon>
        <taxon>Magnoliopsida</taxon>
        <taxon>eudicotyledons</taxon>
        <taxon>Gunneridae</taxon>
        <taxon>Pentapetalae</taxon>
        <taxon>asterids</taxon>
        <taxon>lamiids</taxon>
        <taxon>Lamiales</taxon>
        <taxon>Lentibulariaceae</taxon>
        <taxon>Genlisea</taxon>
    </lineage>
</organism>
<gene>
    <name evidence="9" type="ORF">M569_14337</name>
</gene>
<dbReference type="Proteomes" id="UP000015453">
    <property type="component" value="Unassembled WGS sequence"/>
</dbReference>
<dbReference type="GO" id="GO:0016491">
    <property type="term" value="F:oxidoreductase activity"/>
    <property type="evidence" value="ECO:0007669"/>
    <property type="project" value="InterPro"/>
</dbReference>
<comment type="subcellular location">
    <subcellularLocation>
        <location evidence="1">Membrane</location>
        <topology evidence="1">Multi-pass membrane protein</topology>
    </subcellularLocation>
</comment>
<feature type="domain" description="Fatty acid hydroxylase" evidence="7">
    <location>
        <begin position="132"/>
        <end position="272"/>
    </location>
</feature>
<dbReference type="InterPro" id="IPR006694">
    <property type="entry name" value="Fatty_acid_hydroxylase"/>
</dbReference>
<evidence type="ECO:0000259" key="8">
    <source>
        <dbReference type="Pfam" id="PF12076"/>
    </source>
</evidence>
<dbReference type="AlphaFoldDB" id="S8DLM3"/>
<sequence>MASNPGILTDWPWTWLGNYKYIVMAPFAVRSTYAFITKEAHERDLSNFLILPMMLWRVVHNLLWISFSRYKTAKGSNRIVDKNIDFEQVDREANWDDQILFNGLLLYVGQHYMRRSHNLPFWNAGGVIWTFVLHAGPVEFLYYWLHRALHHHFLYSRYHSHHHSSVVTEPITSVIHPFAEHLAYYALFASPLVSTVYMGNISISSIALYITYIDLMNNMGHCNFEHIPKEFFSIFPPLKYLLYTPSFHSLHHTQFRTNYSLFMPLYDYIYGTTDKSSDSLYEKSLVREEDSADVVHLTHLTTPESIYHLHIGLAHLASQPYRSKWYLLLMWPLTLWTMIFTWLYGRRPFVVERNLFKHLKLQTWVVPKYTIQYHMNWQAEAINGMIEDAVLSAEEKGVRILSLGLLNQASLGFTLTHNNLNGNGEAFLRRHPHLKLKVVDGSSLAVAIVLNAVHKDTTQVLLCGNLTKVAYAIASALCNKGIKVLALNEAQYKMLKAKIDDGGKNLALLAKDAPKIWLVGDGITEAEQAMAPKGSIFIPFSQFPPKKVRKDCTYHVTPSMVVPKYLQNLDSCENWLPRRVMSAWRIAGILHGAEGWNVNECGELVFDVNRIWEASLKHGFRPL</sequence>